<evidence type="ECO:0000259" key="4">
    <source>
        <dbReference type="PROSITE" id="PS51371"/>
    </source>
</evidence>
<sequence length="210" mass="22917">MTRELAVVSPETEFKDIATLLATRRISAVPVVDGAGSLVGVVSEADLLPKEEHAGDPDGPSWFAGRRPRRDWHKAAALRAADLMTSPVRTADVTDPLSVVARQLVASRMRRLFVLDEGKLVGVVARRDLLGVFLRPDAEIKAEVETSVFERALIANPASYTVTVDRGEVTLLGRLERRSSVAAAGQLAALVPGVIEVRNRLDYVWDDERK</sequence>
<feature type="domain" description="CBS" evidence="4">
    <location>
        <begin position="84"/>
        <end position="139"/>
    </location>
</feature>
<evidence type="ECO:0000259" key="3">
    <source>
        <dbReference type="PROSITE" id="PS50914"/>
    </source>
</evidence>
<dbReference type="SMART" id="SM00116">
    <property type="entry name" value="CBS"/>
    <property type="match status" value="2"/>
</dbReference>
<dbReference type="InterPro" id="IPR051257">
    <property type="entry name" value="Diverse_CBS-Domain"/>
</dbReference>
<protein>
    <submittedName>
        <fullName evidence="5">CBS domain-containing protein</fullName>
    </submittedName>
</protein>
<dbReference type="EMBL" id="VDFW01000052">
    <property type="protein sequence ID" value="TNC19355.1"/>
    <property type="molecule type" value="Genomic_DNA"/>
</dbReference>
<accession>A0A5C4LPF8</accession>
<dbReference type="OrthoDB" id="3626971at2"/>
<evidence type="ECO:0000256" key="1">
    <source>
        <dbReference type="ARBA" id="ARBA00023122"/>
    </source>
</evidence>
<dbReference type="PANTHER" id="PTHR43080">
    <property type="entry name" value="CBS DOMAIN-CONTAINING PROTEIN CBSX3, MITOCHONDRIAL"/>
    <property type="match status" value="1"/>
</dbReference>
<dbReference type="PROSITE" id="PS51371">
    <property type="entry name" value="CBS"/>
    <property type="match status" value="2"/>
</dbReference>
<organism evidence="5 6">
    <name type="scientific">Amycolatopsis alkalitolerans</name>
    <dbReference type="NCBI Taxonomy" id="2547244"/>
    <lineage>
        <taxon>Bacteria</taxon>
        <taxon>Bacillati</taxon>
        <taxon>Actinomycetota</taxon>
        <taxon>Actinomycetes</taxon>
        <taxon>Pseudonocardiales</taxon>
        <taxon>Pseudonocardiaceae</taxon>
        <taxon>Amycolatopsis</taxon>
    </lineage>
</organism>
<evidence type="ECO:0000256" key="2">
    <source>
        <dbReference type="PROSITE-ProRule" id="PRU00703"/>
    </source>
</evidence>
<evidence type="ECO:0000313" key="5">
    <source>
        <dbReference type="EMBL" id="TNC19355.1"/>
    </source>
</evidence>
<keyword evidence="6" id="KW-1185">Reference proteome</keyword>
<name>A0A5C4LPF8_9PSEU</name>
<dbReference type="SUPFAM" id="SSF54631">
    <property type="entry name" value="CBS-domain pair"/>
    <property type="match status" value="1"/>
</dbReference>
<dbReference type="CDD" id="cd04586">
    <property type="entry name" value="CBS_pair_BON_assoc"/>
    <property type="match status" value="1"/>
</dbReference>
<feature type="domain" description="CBS" evidence="4">
    <location>
        <begin position="1"/>
        <end position="61"/>
    </location>
</feature>
<dbReference type="Proteomes" id="UP000305546">
    <property type="component" value="Unassembled WGS sequence"/>
</dbReference>
<dbReference type="InterPro" id="IPR046342">
    <property type="entry name" value="CBS_dom_sf"/>
</dbReference>
<dbReference type="AlphaFoldDB" id="A0A5C4LPF8"/>
<dbReference type="Pfam" id="PF04972">
    <property type="entry name" value="BON"/>
    <property type="match status" value="1"/>
</dbReference>
<evidence type="ECO:0000313" key="6">
    <source>
        <dbReference type="Proteomes" id="UP000305546"/>
    </source>
</evidence>
<reference evidence="5 6" key="1">
    <citation type="submission" date="2019-06" db="EMBL/GenBank/DDBJ databases">
        <title>Amycolatopsis alkalitolerans sp. nov., isolated from Gastrodia elata Blume.</title>
        <authorList>
            <person name="Narsing Rao M.P."/>
            <person name="Li W.J."/>
        </authorList>
    </citation>
    <scope>NUCLEOTIDE SEQUENCE [LARGE SCALE GENOMIC DNA]</scope>
    <source>
        <strain evidence="5 6">SYSUP0005</strain>
    </source>
</reference>
<dbReference type="Pfam" id="PF00571">
    <property type="entry name" value="CBS"/>
    <property type="match status" value="2"/>
</dbReference>
<proteinExistence type="predicted"/>
<feature type="domain" description="BON" evidence="3">
    <location>
        <begin position="136"/>
        <end position="205"/>
    </location>
</feature>
<gene>
    <name evidence="5" type="ORF">FG385_32515</name>
</gene>
<dbReference type="PANTHER" id="PTHR43080:SF29">
    <property type="entry name" value="OS02G0818000 PROTEIN"/>
    <property type="match status" value="1"/>
</dbReference>
<dbReference type="InterPro" id="IPR007055">
    <property type="entry name" value="BON_dom"/>
</dbReference>
<dbReference type="PROSITE" id="PS50914">
    <property type="entry name" value="BON"/>
    <property type="match status" value="1"/>
</dbReference>
<dbReference type="Gene3D" id="3.30.1340.30">
    <property type="match status" value="1"/>
</dbReference>
<comment type="caution">
    <text evidence="5">The sequence shown here is derived from an EMBL/GenBank/DDBJ whole genome shotgun (WGS) entry which is preliminary data.</text>
</comment>
<dbReference type="PIRSF" id="PIRSF036990">
    <property type="entry name" value="UCP036990_CBS_BON"/>
    <property type="match status" value="1"/>
</dbReference>
<keyword evidence="1 2" id="KW-0129">CBS domain</keyword>
<dbReference type="Gene3D" id="3.10.580.10">
    <property type="entry name" value="CBS-domain"/>
    <property type="match status" value="1"/>
</dbReference>
<dbReference type="InterPro" id="IPR017080">
    <property type="entry name" value="UCP036990_CBS_BON"/>
</dbReference>
<dbReference type="InterPro" id="IPR000644">
    <property type="entry name" value="CBS_dom"/>
</dbReference>